<evidence type="ECO:0000256" key="11">
    <source>
        <dbReference type="PROSITE-ProRule" id="PRU00284"/>
    </source>
</evidence>
<keyword evidence="9 11" id="KW-0807">Transducer</keyword>
<protein>
    <submittedName>
        <fullName evidence="16">Methyl-accepting chemotaxis protein</fullName>
    </submittedName>
</protein>
<keyword evidence="17" id="KW-1185">Reference proteome</keyword>
<dbReference type="InterPro" id="IPR000727">
    <property type="entry name" value="T_SNARE_dom"/>
</dbReference>
<dbReference type="Gene3D" id="3.30.450.20">
    <property type="entry name" value="PAS domain"/>
    <property type="match status" value="1"/>
</dbReference>
<evidence type="ECO:0000259" key="15">
    <source>
        <dbReference type="PROSITE" id="PS50885"/>
    </source>
</evidence>
<keyword evidence="2" id="KW-1003">Cell membrane</keyword>
<dbReference type="InterPro" id="IPR033479">
    <property type="entry name" value="dCache_1"/>
</dbReference>
<dbReference type="Pfam" id="PF02743">
    <property type="entry name" value="dCache_1"/>
    <property type="match status" value="1"/>
</dbReference>
<comment type="similarity">
    <text evidence="10">Belongs to the methyl-accepting chemotaxis (MCP) protein family.</text>
</comment>
<evidence type="ECO:0000256" key="12">
    <source>
        <dbReference type="SAM" id="Phobius"/>
    </source>
</evidence>
<dbReference type="Gene3D" id="1.10.287.950">
    <property type="entry name" value="Methyl-accepting chemotaxis protein"/>
    <property type="match status" value="1"/>
</dbReference>
<dbReference type="SMART" id="SM00283">
    <property type="entry name" value="MA"/>
    <property type="match status" value="1"/>
</dbReference>
<dbReference type="CDD" id="cd12912">
    <property type="entry name" value="PDC2_MCP_like"/>
    <property type="match status" value="1"/>
</dbReference>
<gene>
    <name evidence="16" type="ORF">OU419_00835</name>
</gene>
<keyword evidence="4" id="KW-0145">Chemotaxis</keyword>
<evidence type="ECO:0000256" key="5">
    <source>
        <dbReference type="ARBA" id="ARBA00022519"/>
    </source>
</evidence>
<reference evidence="16" key="1">
    <citation type="submission" date="2022-11" db="EMBL/GenBank/DDBJ databases">
        <title>Pseudomonas triclosanedens sp. nov., a triclosan degrader isolated from activated sludge.</title>
        <authorList>
            <person name="Yin Y."/>
            <person name="Lu Z."/>
        </authorList>
    </citation>
    <scope>NUCLEOTIDE SEQUENCE</scope>
    <source>
        <strain evidence="16">ZM23</strain>
    </source>
</reference>
<keyword evidence="6 12" id="KW-0812">Transmembrane</keyword>
<dbReference type="CDD" id="cd18773">
    <property type="entry name" value="PDC1_HK_sensor"/>
    <property type="match status" value="1"/>
</dbReference>
<dbReference type="PROSITE" id="PS50885">
    <property type="entry name" value="HAMP"/>
    <property type="match status" value="1"/>
</dbReference>
<dbReference type="Pfam" id="PF00015">
    <property type="entry name" value="MCPsignal"/>
    <property type="match status" value="1"/>
</dbReference>
<dbReference type="CDD" id="cd11386">
    <property type="entry name" value="MCP_signal"/>
    <property type="match status" value="1"/>
</dbReference>
<keyword evidence="8 12" id="KW-0472">Membrane</keyword>
<keyword evidence="7 12" id="KW-1133">Transmembrane helix</keyword>
<keyword evidence="5" id="KW-0997">Cell inner membrane</keyword>
<feature type="transmembrane region" description="Helical" evidence="12">
    <location>
        <begin position="287"/>
        <end position="310"/>
    </location>
</feature>
<dbReference type="Proteomes" id="UP001163624">
    <property type="component" value="Chromosome"/>
</dbReference>
<evidence type="ECO:0000256" key="9">
    <source>
        <dbReference type="ARBA" id="ARBA00023224"/>
    </source>
</evidence>
<dbReference type="InterPro" id="IPR004089">
    <property type="entry name" value="MCPsignal_dom"/>
</dbReference>
<evidence type="ECO:0000256" key="1">
    <source>
        <dbReference type="ARBA" id="ARBA00004429"/>
    </source>
</evidence>
<evidence type="ECO:0000256" key="2">
    <source>
        <dbReference type="ARBA" id="ARBA00022475"/>
    </source>
</evidence>
<evidence type="ECO:0000256" key="8">
    <source>
        <dbReference type="ARBA" id="ARBA00023136"/>
    </source>
</evidence>
<dbReference type="EMBL" id="CP113432">
    <property type="protein sequence ID" value="WAI49843.1"/>
    <property type="molecule type" value="Genomic_DNA"/>
</dbReference>
<feature type="transmembrane region" description="Helical" evidence="12">
    <location>
        <begin position="12"/>
        <end position="32"/>
    </location>
</feature>
<organism evidence="16 17">
    <name type="scientific">Pseudomonas triclosanedens</name>
    <dbReference type="NCBI Taxonomy" id="2961893"/>
    <lineage>
        <taxon>Bacteria</taxon>
        <taxon>Pseudomonadati</taxon>
        <taxon>Pseudomonadota</taxon>
        <taxon>Gammaproteobacteria</taxon>
        <taxon>Pseudomonadales</taxon>
        <taxon>Pseudomonadaceae</taxon>
        <taxon>Pseudomonas</taxon>
    </lineage>
</organism>
<evidence type="ECO:0000256" key="3">
    <source>
        <dbReference type="ARBA" id="ARBA00022481"/>
    </source>
</evidence>
<keyword evidence="3" id="KW-0488">Methylation</keyword>
<dbReference type="InterPro" id="IPR003660">
    <property type="entry name" value="HAMP_dom"/>
</dbReference>
<dbReference type="PROSITE" id="PS50111">
    <property type="entry name" value="CHEMOTAXIS_TRANSDUC_2"/>
    <property type="match status" value="1"/>
</dbReference>
<evidence type="ECO:0000313" key="16">
    <source>
        <dbReference type="EMBL" id="WAI49843.1"/>
    </source>
</evidence>
<comment type="subcellular location">
    <subcellularLocation>
        <location evidence="1">Cell inner membrane</location>
        <topology evidence="1">Multi-pass membrane protein</topology>
    </subcellularLocation>
</comment>
<evidence type="ECO:0000256" key="6">
    <source>
        <dbReference type="ARBA" id="ARBA00022692"/>
    </source>
</evidence>
<feature type="domain" description="Methyl-accepting transducer" evidence="13">
    <location>
        <begin position="370"/>
        <end position="606"/>
    </location>
</feature>
<sequence length="642" mass="68954">MRLRSIQTQLILSMGAALLISLLIVLGLYAVLVNRLSERYLLQQALPASIQAIANDFERRLTGPITAASGIAENTLVQDWLAAGENPAQLEEFTRYLAGIRSSQKAFAALIASNASGAYYSDKGKERVLSRSDPKDNWYFQFIDSGEPRMWNIDVDGSTGELALFIDQRVERNGRLLGIAGLGLEMRELSTLIRDFRFGKSGRVYLVKNDGQVQIHPDPAHVKDRTLADLVGVQAAGELLGKHEFHSARFQRDGENLLAASLPLHDLGWTLVSEVPEAEIYADARDALAVSGVAGAGVALLCLALVVLMARSLVKPIRQVTGALLEIGGGGGDLTRRLDDSRTDELGDLSRGFNRFLEGQRALIGAVLATSQQLLRTVSEVAQVVENTAERAGRQQEMTDMVATAVNEMGSTVQEIARNAEQAASASQQARDEAGEARRVVEGSLQVGQRMSGEIGDAAGAVSELAEQVASIDQVLAVIRGISEQTNLLALNAAIEAARAGELGRGFAVVADEVRTLASRTQGSTDEILAIIQRLKDGADAAVRSMHSGQQTTGQSLAASEQAGVSLGAIADQVERISDINHQVATATEEQSAVTEEINRNVQGISDLAHATTREVQHGREQCRELRGLADDLARQMAQFRL</sequence>
<dbReference type="SUPFAM" id="SSF58104">
    <property type="entry name" value="Methyl-accepting chemotaxis protein (MCP) signaling domain"/>
    <property type="match status" value="1"/>
</dbReference>
<dbReference type="CDD" id="cd06225">
    <property type="entry name" value="HAMP"/>
    <property type="match status" value="1"/>
</dbReference>
<evidence type="ECO:0000256" key="10">
    <source>
        <dbReference type="ARBA" id="ARBA00029447"/>
    </source>
</evidence>
<proteinExistence type="inferred from homology"/>
<evidence type="ECO:0000313" key="17">
    <source>
        <dbReference type="Proteomes" id="UP001163624"/>
    </source>
</evidence>
<evidence type="ECO:0000259" key="13">
    <source>
        <dbReference type="PROSITE" id="PS50111"/>
    </source>
</evidence>
<evidence type="ECO:0000256" key="7">
    <source>
        <dbReference type="ARBA" id="ARBA00022989"/>
    </source>
</evidence>
<name>A0ABY6ZYE1_9PSED</name>
<accession>A0ABY6ZYE1</accession>
<dbReference type="PANTHER" id="PTHR32089">
    <property type="entry name" value="METHYL-ACCEPTING CHEMOTAXIS PROTEIN MCPB"/>
    <property type="match status" value="1"/>
</dbReference>
<dbReference type="SMART" id="SM00304">
    <property type="entry name" value="HAMP"/>
    <property type="match status" value="1"/>
</dbReference>
<feature type="domain" description="HAMP" evidence="15">
    <location>
        <begin position="311"/>
        <end position="365"/>
    </location>
</feature>
<evidence type="ECO:0000256" key="4">
    <source>
        <dbReference type="ARBA" id="ARBA00022500"/>
    </source>
</evidence>
<feature type="domain" description="T-SNARE coiled-coil homology" evidence="14">
    <location>
        <begin position="557"/>
        <end position="619"/>
    </location>
</feature>
<dbReference type="PROSITE" id="PS50192">
    <property type="entry name" value="T_SNARE"/>
    <property type="match status" value="1"/>
</dbReference>
<evidence type="ECO:0000259" key="14">
    <source>
        <dbReference type="PROSITE" id="PS50192"/>
    </source>
</evidence>
<dbReference type="Pfam" id="PF00672">
    <property type="entry name" value="HAMP"/>
    <property type="match status" value="1"/>
</dbReference>
<dbReference type="PANTHER" id="PTHR32089:SF119">
    <property type="entry name" value="METHYL-ACCEPTING CHEMOTAXIS PROTEIN CTPL"/>
    <property type="match status" value="1"/>
</dbReference>